<keyword evidence="2" id="KW-0732">Signal</keyword>
<feature type="compositionally biased region" description="Pro residues" evidence="1">
    <location>
        <begin position="178"/>
        <end position="195"/>
    </location>
</feature>
<evidence type="ECO:0000313" key="3">
    <source>
        <dbReference type="EMBL" id="MBJ7603081.1"/>
    </source>
</evidence>
<evidence type="ECO:0000256" key="1">
    <source>
        <dbReference type="SAM" id="MobiDB-lite"/>
    </source>
</evidence>
<feature type="region of interest" description="Disordered" evidence="1">
    <location>
        <begin position="143"/>
        <end position="216"/>
    </location>
</feature>
<feature type="signal peptide" evidence="2">
    <location>
        <begin position="1"/>
        <end position="19"/>
    </location>
</feature>
<dbReference type="PANTHER" id="PTHR39335">
    <property type="entry name" value="BLL4220 PROTEIN"/>
    <property type="match status" value="1"/>
</dbReference>
<evidence type="ECO:0000256" key="2">
    <source>
        <dbReference type="SAM" id="SignalP"/>
    </source>
</evidence>
<accession>A0A934NC44</accession>
<protein>
    <recommendedName>
        <fullName evidence="5">Lipoprotein</fullName>
    </recommendedName>
</protein>
<dbReference type="RefSeq" id="WP_338178473.1">
    <property type="nucleotide sequence ID" value="NZ_JAEKNQ010000031.1"/>
</dbReference>
<organism evidence="3 4">
    <name type="scientific">Candidatus Dormiibacter inghamiae</name>
    <dbReference type="NCBI Taxonomy" id="3127013"/>
    <lineage>
        <taxon>Bacteria</taxon>
        <taxon>Bacillati</taxon>
        <taxon>Candidatus Dormiibacterota</taxon>
        <taxon>Candidatus Dormibacteria</taxon>
        <taxon>Candidatus Dormibacterales</taxon>
        <taxon>Candidatus Dormibacteraceae</taxon>
        <taxon>Candidatus Dormiibacter</taxon>
    </lineage>
</organism>
<dbReference type="EMBL" id="JAEKNQ010000031">
    <property type="protein sequence ID" value="MBJ7603081.1"/>
    <property type="molecule type" value="Genomic_DNA"/>
</dbReference>
<dbReference type="InterPro" id="IPR005297">
    <property type="entry name" value="Lipoprotein_repeat"/>
</dbReference>
<evidence type="ECO:0008006" key="5">
    <source>
        <dbReference type="Google" id="ProtNLM"/>
    </source>
</evidence>
<dbReference type="AlphaFoldDB" id="A0A934NC44"/>
<feature type="compositionally biased region" description="Pro residues" evidence="1">
    <location>
        <begin position="154"/>
        <end position="170"/>
    </location>
</feature>
<dbReference type="PANTHER" id="PTHR39335:SF1">
    <property type="entry name" value="BLL4220 PROTEIN"/>
    <property type="match status" value="1"/>
</dbReference>
<reference evidence="3 4" key="1">
    <citation type="submission" date="2020-10" db="EMBL/GenBank/DDBJ databases">
        <title>Ca. Dormibacterota MAGs.</title>
        <authorList>
            <person name="Montgomery K."/>
        </authorList>
    </citation>
    <scope>NUCLEOTIDE SEQUENCE [LARGE SCALE GENOMIC DNA]</scope>
    <source>
        <strain evidence="3">SC8811_S16_3</strain>
    </source>
</reference>
<sequence length="216" mass="21993">MPIAAGFGLLLTACGGAVAQTSAKPAASPTPSLNEAADPKLGQILTEDRGRVLYHFLPEKGGKIVCTGECARTWLPLLATGAATPTHDLMLSGTVSTVARPDGSTQVAYYEWPLYTFSGDRAPADTHGQGVARMWFVQVALAPPDADNDNDGTTPPPAATVQPPAQPAQPPAAQSPAAQPPAAPPPTQAPAPMRPPAFNDGDADNRGGPSDGDGNG</sequence>
<gene>
    <name evidence="3" type="ORF">JF888_07835</name>
</gene>
<evidence type="ECO:0000313" key="4">
    <source>
        <dbReference type="Proteomes" id="UP000620075"/>
    </source>
</evidence>
<dbReference type="Proteomes" id="UP000620075">
    <property type="component" value="Unassembled WGS sequence"/>
</dbReference>
<dbReference type="Pfam" id="PF03640">
    <property type="entry name" value="Lipoprotein_15"/>
    <property type="match status" value="1"/>
</dbReference>
<name>A0A934NC44_9BACT</name>
<feature type="chain" id="PRO_5036874478" description="Lipoprotein" evidence="2">
    <location>
        <begin position="20"/>
        <end position="216"/>
    </location>
</feature>
<comment type="caution">
    <text evidence="3">The sequence shown here is derived from an EMBL/GenBank/DDBJ whole genome shotgun (WGS) entry which is preliminary data.</text>
</comment>
<proteinExistence type="predicted"/>
<dbReference type="GO" id="GO:0043448">
    <property type="term" value="P:alkane catabolic process"/>
    <property type="evidence" value="ECO:0007669"/>
    <property type="project" value="TreeGrafter"/>
</dbReference>